<dbReference type="Proteomes" id="UP000636800">
    <property type="component" value="Unassembled WGS sequence"/>
</dbReference>
<accession>A0A835P7J1</accession>
<comment type="caution">
    <text evidence="3">The sequence shown here is derived from an EMBL/GenBank/DDBJ whole genome shotgun (WGS) entry which is preliminary data.</text>
</comment>
<dbReference type="Proteomes" id="UP000639772">
    <property type="component" value="Unassembled WGS sequence"/>
</dbReference>
<dbReference type="EMBL" id="JADCNL010000561">
    <property type="protein sequence ID" value="KAG0446657.1"/>
    <property type="molecule type" value="Genomic_DNA"/>
</dbReference>
<gene>
    <name evidence="3" type="ORF">HPP92_028735</name>
    <name evidence="2" type="ORF">HPP92_028746</name>
</gene>
<evidence type="ECO:0000313" key="2">
    <source>
        <dbReference type="EMBL" id="KAG0446615.1"/>
    </source>
</evidence>
<evidence type="ECO:0000256" key="1">
    <source>
        <dbReference type="SAM" id="MobiDB-lite"/>
    </source>
</evidence>
<sequence length="251" mass="26404">MTAGGGSPPPSGEIFIFRSRRTTPDHFHAIAWCGAEVAVTAVLISGLDSAGYGCARRLHLLLLLPAKEAGLAGLWACLGTDVISSPELPLSSRSVLAAASPAPPPPPLTEDSRRNQTASILRRQALSSRNPSTRSVGGGLNSHARSTTHHEAVWYRSLCSSSVTRLPSSSHPPMDDAVALSCFAGTTGPARRPDPSKSAVSSVACAADGEEPTSHLRTRLPSSSACFPVSYILSTPSQFVPLRARRRNIIH</sequence>
<dbReference type="EMBL" id="JADCNM010000562">
    <property type="protein sequence ID" value="KAG0446615.1"/>
    <property type="molecule type" value="Genomic_DNA"/>
</dbReference>
<proteinExistence type="predicted"/>
<dbReference type="AlphaFoldDB" id="A0A835P7J1"/>
<evidence type="ECO:0000313" key="4">
    <source>
        <dbReference type="Proteomes" id="UP000636800"/>
    </source>
</evidence>
<name>A0A835P7J1_VANPL</name>
<organism evidence="3 4">
    <name type="scientific">Vanilla planifolia</name>
    <name type="common">Vanilla</name>
    <dbReference type="NCBI Taxonomy" id="51239"/>
    <lineage>
        <taxon>Eukaryota</taxon>
        <taxon>Viridiplantae</taxon>
        <taxon>Streptophyta</taxon>
        <taxon>Embryophyta</taxon>
        <taxon>Tracheophyta</taxon>
        <taxon>Spermatophyta</taxon>
        <taxon>Magnoliopsida</taxon>
        <taxon>Liliopsida</taxon>
        <taxon>Asparagales</taxon>
        <taxon>Orchidaceae</taxon>
        <taxon>Vanilloideae</taxon>
        <taxon>Vanilleae</taxon>
        <taxon>Vanilla</taxon>
    </lineage>
</organism>
<evidence type="ECO:0000313" key="3">
    <source>
        <dbReference type="EMBL" id="KAG0446657.1"/>
    </source>
</evidence>
<protein>
    <submittedName>
        <fullName evidence="3">Uncharacterized protein</fullName>
    </submittedName>
</protein>
<reference evidence="4 5" key="1">
    <citation type="journal article" date="2020" name="Nat. Food">
        <title>A phased Vanilla planifolia genome enables genetic improvement of flavour and production.</title>
        <authorList>
            <person name="Hasing T."/>
            <person name="Tang H."/>
            <person name="Brym M."/>
            <person name="Khazi F."/>
            <person name="Huang T."/>
            <person name="Chambers A.H."/>
        </authorList>
    </citation>
    <scope>NUCLEOTIDE SEQUENCE [LARGE SCALE GENOMIC DNA]</scope>
    <source>
        <tissue evidence="3">Leaf</tissue>
    </source>
</reference>
<keyword evidence="4" id="KW-1185">Reference proteome</keyword>
<feature type="region of interest" description="Disordered" evidence="1">
    <location>
        <begin position="122"/>
        <end position="144"/>
    </location>
</feature>
<feature type="compositionally biased region" description="Polar residues" evidence="1">
    <location>
        <begin position="122"/>
        <end position="135"/>
    </location>
</feature>
<evidence type="ECO:0000313" key="5">
    <source>
        <dbReference type="Proteomes" id="UP000639772"/>
    </source>
</evidence>